<feature type="region of interest" description="Disordered" evidence="8">
    <location>
        <begin position="537"/>
        <end position="556"/>
    </location>
</feature>
<dbReference type="Gene3D" id="3.40.50.300">
    <property type="entry name" value="P-loop containing nucleotide triphosphate hydrolases"/>
    <property type="match status" value="2"/>
</dbReference>
<feature type="transmembrane region" description="Helical" evidence="9">
    <location>
        <begin position="647"/>
        <end position="667"/>
    </location>
</feature>
<evidence type="ECO:0000256" key="5">
    <source>
        <dbReference type="ARBA" id="ARBA00022840"/>
    </source>
</evidence>
<feature type="domain" description="ABC transporter" evidence="10">
    <location>
        <begin position="822"/>
        <end position="1056"/>
    </location>
</feature>
<dbReference type="CDD" id="cd03250">
    <property type="entry name" value="ABCC_MRP_domain1"/>
    <property type="match status" value="1"/>
</dbReference>
<dbReference type="Pfam" id="PF00664">
    <property type="entry name" value="ABC_membrane"/>
    <property type="match status" value="1"/>
</dbReference>
<evidence type="ECO:0000256" key="7">
    <source>
        <dbReference type="ARBA" id="ARBA00023136"/>
    </source>
</evidence>
<feature type="domain" description="ABC transmembrane type-1" evidence="11">
    <location>
        <begin position="11"/>
        <end position="212"/>
    </location>
</feature>
<dbReference type="InterPro" id="IPR003593">
    <property type="entry name" value="AAA+_ATPase"/>
</dbReference>
<dbReference type="PROSITE" id="PS50929">
    <property type="entry name" value="ABC_TM1F"/>
    <property type="match status" value="1"/>
</dbReference>
<dbReference type="RefSeq" id="XP_006815134.1">
    <property type="nucleotide sequence ID" value="XM_006815071.1"/>
</dbReference>
<dbReference type="InterPro" id="IPR036640">
    <property type="entry name" value="ABC1_TM_sf"/>
</dbReference>
<dbReference type="PROSITE" id="PS00211">
    <property type="entry name" value="ABC_TRANSPORTER_1"/>
    <property type="match status" value="2"/>
</dbReference>
<sequence>MIVSFLNQILIYDKALKLSLSSMSSGDTTGQIVNLISVDVAAVQQVIQHMAFIIATPINLILSFAFLVWKLGIVAVMSLAVFLIVIPLQIRLIQTQQIAQKTYLLHADARIKKATEILQSVKILKMYGWEELFASTIKNIRGDEMKQISVVGLHTLFSGGIAKILPVIIPLVIFVLHLAISSTPLTPDLVFTVLPLANMLIEILYMVPFNIACVTEGLSSVKRIECFLSDDDDDDDSRPECYKKEDIENDDNIDEVCEYLYLKNEPSDVMPLVSSNKLLRYDATSDNRTSLMVKTITEPGTAVKIENGNFGWGHSENILALKNISIDIPTGKLTMVIGKIASGKSSLIMALLGEITGYSGSVEYRDNAKISYASQTAWLLNATLRDNIIFWKDFDQVRYNAVLEACALKQDIQILPGGDMTEIGARGINLSGGQKQRISLARALYAKTDVVILDDPLSALDVHVGDYVMKEAILNFLLGDRRTVILATHHYKYIEYANKVVVMENGQISHQGSVSHIQKNFPELFEHLKNMFDDNNSDEGTSRNITSPMGYSDNSTTDKRATMNKLGAIVMTHVISLHLASLVVEEEQQQGPISWSTLYEYANFLTIPMVLLTLLLLIICTGAYVVNYLWLSKWAQAEQNNILSQRIWSSIDGIVFAIIQILTSVIVNTIVNPLFSITLIPFVVVSYLIKKYYLGIARLERRFQLRLHESIERNSLCQIFVMTSTAWIANAMLQICNLFVLTCGMCSLLACVYYNLEPSFVGLAITTSITVYDGIGSTIYDLLDYQTCMNSVERIIEYTHVPSESYKGSCIPHDNWPDTGSIELKHVSARYAETSNPVLHNITLQFKPGEKIGICGRTGSGKSSLSLTLIRMIDVFQGQIIIDGIDISQVPLLILRKRMSIIPQDPHLFAGTIRFNLDPEGRYTNEKLWNALHIAQLKDTVEMMRGRLDEQIPEGGDTFSAGQKQLFCLARAFLRKSRILIMDEATSSIDFHTDAILQNVISTSFADKTVLTIAHRISTILESDTILVLSDGEVIEYDTPTNLLKNNKNMFASLVNASQ</sequence>
<dbReference type="InterPro" id="IPR017871">
    <property type="entry name" value="ABC_transporter-like_CS"/>
</dbReference>
<gene>
    <name evidence="13" type="primary">LOC100373510</name>
</gene>
<evidence type="ECO:0000256" key="2">
    <source>
        <dbReference type="ARBA" id="ARBA00022448"/>
    </source>
</evidence>
<evidence type="ECO:0000256" key="6">
    <source>
        <dbReference type="ARBA" id="ARBA00022989"/>
    </source>
</evidence>
<organism evidence="12 13">
    <name type="scientific">Saccoglossus kowalevskii</name>
    <name type="common">Acorn worm</name>
    <dbReference type="NCBI Taxonomy" id="10224"/>
    <lineage>
        <taxon>Eukaryota</taxon>
        <taxon>Metazoa</taxon>
        <taxon>Hemichordata</taxon>
        <taxon>Enteropneusta</taxon>
        <taxon>Harrimaniidae</taxon>
        <taxon>Saccoglossus</taxon>
    </lineage>
</organism>
<keyword evidence="6 9" id="KW-1133">Transmembrane helix</keyword>
<dbReference type="InterPro" id="IPR044746">
    <property type="entry name" value="ABCC_6TM_D1"/>
</dbReference>
<feature type="transmembrane region" description="Helical" evidence="9">
    <location>
        <begin position="155"/>
        <end position="180"/>
    </location>
</feature>
<name>A0ABM0M543_SACKO</name>
<keyword evidence="4" id="KW-0547">Nucleotide-binding</keyword>
<feature type="transmembrane region" description="Helical" evidence="9">
    <location>
        <begin position="192"/>
        <end position="214"/>
    </location>
</feature>
<feature type="transmembrane region" description="Helical" evidence="9">
    <location>
        <begin position="566"/>
        <end position="584"/>
    </location>
</feature>
<feature type="transmembrane region" description="Helical" evidence="9">
    <location>
        <begin position="75"/>
        <end position="93"/>
    </location>
</feature>
<dbReference type="SMART" id="SM00382">
    <property type="entry name" value="AAA"/>
    <property type="match status" value="2"/>
</dbReference>
<dbReference type="Proteomes" id="UP000694865">
    <property type="component" value="Unplaced"/>
</dbReference>
<dbReference type="SUPFAM" id="SSF90123">
    <property type="entry name" value="ABC transporter transmembrane region"/>
    <property type="match status" value="2"/>
</dbReference>
<dbReference type="PROSITE" id="PS50893">
    <property type="entry name" value="ABC_TRANSPORTER_2"/>
    <property type="match status" value="2"/>
</dbReference>
<dbReference type="InterPro" id="IPR003439">
    <property type="entry name" value="ABC_transporter-like_ATP-bd"/>
</dbReference>
<feature type="transmembrane region" description="Helical" evidence="9">
    <location>
        <begin position="50"/>
        <end position="69"/>
    </location>
</feature>
<accession>A0ABM0M543</accession>
<dbReference type="Pfam" id="PF00005">
    <property type="entry name" value="ABC_tran"/>
    <property type="match status" value="2"/>
</dbReference>
<dbReference type="Gene3D" id="1.20.1560.10">
    <property type="entry name" value="ABC transporter type 1, transmembrane domain"/>
    <property type="match status" value="2"/>
</dbReference>
<dbReference type="InterPro" id="IPR050173">
    <property type="entry name" value="ABC_transporter_C-like"/>
</dbReference>
<evidence type="ECO:0000259" key="10">
    <source>
        <dbReference type="PROSITE" id="PS50893"/>
    </source>
</evidence>
<evidence type="ECO:0000313" key="12">
    <source>
        <dbReference type="Proteomes" id="UP000694865"/>
    </source>
</evidence>
<evidence type="ECO:0000313" key="13">
    <source>
        <dbReference type="RefSeq" id="XP_006815134.1"/>
    </source>
</evidence>
<dbReference type="InterPro" id="IPR027417">
    <property type="entry name" value="P-loop_NTPase"/>
</dbReference>
<evidence type="ECO:0000256" key="4">
    <source>
        <dbReference type="ARBA" id="ARBA00022741"/>
    </source>
</evidence>
<reference evidence="13" key="1">
    <citation type="submission" date="2025-08" db="UniProtKB">
        <authorList>
            <consortium name="RefSeq"/>
        </authorList>
    </citation>
    <scope>IDENTIFICATION</scope>
    <source>
        <tissue evidence="13">Testes</tissue>
    </source>
</reference>
<evidence type="ECO:0000259" key="11">
    <source>
        <dbReference type="PROSITE" id="PS50929"/>
    </source>
</evidence>
<proteinExistence type="predicted"/>
<evidence type="ECO:0000256" key="1">
    <source>
        <dbReference type="ARBA" id="ARBA00004141"/>
    </source>
</evidence>
<feature type="domain" description="ABC transporter" evidence="10">
    <location>
        <begin position="303"/>
        <end position="530"/>
    </location>
</feature>
<feature type="transmembrane region" description="Helical" evidence="9">
    <location>
        <begin position="604"/>
        <end position="626"/>
    </location>
</feature>
<dbReference type="PANTHER" id="PTHR24223:SF461">
    <property type="entry name" value="ATP-BINDING CASSETTE SUB-FAMILY C MEMBER SUR"/>
    <property type="match status" value="1"/>
</dbReference>
<dbReference type="PANTHER" id="PTHR24223">
    <property type="entry name" value="ATP-BINDING CASSETTE SUB-FAMILY C"/>
    <property type="match status" value="1"/>
</dbReference>
<keyword evidence="3 9" id="KW-0812">Transmembrane</keyword>
<protein>
    <submittedName>
        <fullName evidence="13">ATP-binding cassette sub-family C member 9-like</fullName>
    </submittedName>
</protein>
<dbReference type="CDD" id="cd03244">
    <property type="entry name" value="ABCC_MRP_domain2"/>
    <property type="match status" value="1"/>
</dbReference>
<feature type="transmembrane region" description="Helical" evidence="9">
    <location>
        <begin position="738"/>
        <end position="756"/>
    </location>
</feature>
<keyword evidence="2" id="KW-0813">Transport</keyword>
<feature type="compositionally biased region" description="Polar residues" evidence="8">
    <location>
        <begin position="538"/>
        <end position="555"/>
    </location>
</feature>
<dbReference type="SUPFAM" id="SSF52540">
    <property type="entry name" value="P-loop containing nucleoside triphosphate hydrolases"/>
    <property type="match status" value="2"/>
</dbReference>
<dbReference type="CDD" id="cd18579">
    <property type="entry name" value="ABC_6TM_ABCC_D1"/>
    <property type="match status" value="1"/>
</dbReference>
<evidence type="ECO:0000256" key="9">
    <source>
        <dbReference type="SAM" id="Phobius"/>
    </source>
</evidence>
<keyword evidence="5" id="KW-0067">ATP-binding</keyword>
<dbReference type="GeneID" id="100373510"/>
<keyword evidence="7 9" id="KW-0472">Membrane</keyword>
<evidence type="ECO:0000256" key="8">
    <source>
        <dbReference type="SAM" id="MobiDB-lite"/>
    </source>
</evidence>
<dbReference type="InterPro" id="IPR011527">
    <property type="entry name" value="ABC1_TM_dom"/>
</dbReference>
<keyword evidence="12" id="KW-1185">Reference proteome</keyword>
<comment type="subcellular location">
    <subcellularLocation>
        <location evidence="1">Membrane</location>
        <topology evidence="1">Multi-pass membrane protein</topology>
    </subcellularLocation>
</comment>
<feature type="transmembrane region" description="Helical" evidence="9">
    <location>
        <begin position="673"/>
        <end position="694"/>
    </location>
</feature>
<evidence type="ECO:0000256" key="3">
    <source>
        <dbReference type="ARBA" id="ARBA00022692"/>
    </source>
</evidence>